<comment type="catalytic activity">
    <reaction evidence="4">
        <text>3-amino-2-oxopropyl phosphate + 1-deoxy-D-xylulose 5-phosphate = pyridoxine 5'-phosphate + phosphate + 2 H2O + H(+)</text>
        <dbReference type="Rhea" id="RHEA:15265"/>
        <dbReference type="ChEBI" id="CHEBI:15377"/>
        <dbReference type="ChEBI" id="CHEBI:15378"/>
        <dbReference type="ChEBI" id="CHEBI:43474"/>
        <dbReference type="ChEBI" id="CHEBI:57279"/>
        <dbReference type="ChEBI" id="CHEBI:57792"/>
        <dbReference type="ChEBI" id="CHEBI:58589"/>
        <dbReference type="EC" id="2.6.99.2"/>
    </reaction>
</comment>
<feature type="active site" description="Proton acceptor" evidence="4">
    <location>
        <position position="66"/>
    </location>
</feature>
<comment type="subcellular location">
    <subcellularLocation>
        <location evidence="4">Cytoplasm</location>
    </subcellularLocation>
</comment>
<comment type="pathway">
    <text evidence="4">Cofactor biosynthesis; pyridoxine 5'-phosphate biosynthesis; pyridoxine 5'-phosphate from D-erythrose 4-phosphate: step 5/5.</text>
</comment>
<feature type="binding site" evidence="4">
    <location>
        <position position="30"/>
    </location>
    <ligand>
        <name>3-amino-2-oxopropyl phosphate</name>
        <dbReference type="ChEBI" id="CHEBI:57279"/>
    </ligand>
</feature>
<feature type="site" description="Transition state stabilizer" evidence="4">
    <location>
        <position position="174"/>
    </location>
</feature>
<evidence type="ECO:0000256" key="1">
    <source>
        <dbReference type="ARBA" id="ARBA00022490"/>
    </source>
</evidence>
<keyword evidence="7" id="KW-1185">Reference proteome</keyword>
<dbReference type="InterPro" id="IPR004569">
    <property type="entry name" value="PyrdxlP_synth_PdxJ"/>
</dbReference>
<comment type="similarity">
    <text evidence="4">Belongs to the PNP synthase family.</text>
</comment>
<feature type="binding site" evidence="4">
    <location>
        <begin position="236"/>
        <end position="237"/>
    </location>
    <ligand>
        <name>3-amino-2-oxopropyl phosphate</name>
        <dbReference type="ChEBI" id="CHEBI:57279"/>
    </ligand>
</feature>
<dbReference type="NCBIfam" id="NF003625">
    <property type="entry name" value="PRK05265.1-3"/>
    <property type="match status" value="1"/>
</dbReference>
<organism evidence="6 7">
    <name type="scientific">Alienimonas chondri</name>
    <dbReference type="NCBI Taxonomy" id="2681879"/>
    <lineage>
        <taxon>Bacteria</taxon>
        <taxon>Pseudomonadati</taxon>
        <taxon>Planctomycetota</taxon>
        <taxon>Planctomycetia</taxon>
        <taxon>Planctomycetales</taxon>
        <taxon>Planctomycetaceae</taxon>
        <taxon>Alienimonas</taxon>
    </lineage>
</organism>
<evidence type="ECO:0000256" key="4">
    <source>
        <dbReference type="HAMAP-Rule" id="MF_00279"/>
    </source>
</evidence>
<dbReference type="Proteomes" id="UP000609651">
    <property type="component" value="Unassembled WGS sequence"/>
</dbReference>
<accession>A0ABX1VDG8</accession>
<dbReference type="EC" id="2.6.99.2" evidence="4 5"/>
<dbReference type="CDD" id="cd00003">
    <property type="entry name" value="PNPsynthase"/>
    <property type="match status" value="1"/>
</dbReference>
<evidence type="ECO:0000256" key="3">
    <source>
        <dbReference type="ARBA" id="ARBA00023096"/>
    </source>
</evidence>
<feature type="binding site" evidence="4">
    <location>
        <position position="41"/>
    </location>
    <ligand>
        <name>3-amino-2-oxopropyl phosphate</name>
        <dbReference type="ChEBI" id="CHEBI:57279"/>
    </ligand>
</feature>
<keyword evidence="3 4" id="KW-0664">Pyridoxine biosynthesis</keyword>
<comment type="subunit">
    <text evidence="4">Homooctamer; tetramer of dimers.</text>
</comment>
<feature type="binding site" evidence="4">
    <location>
        <begin position="32"/>
        <end position="33"/>
    </location>
    <ligand>
        <name>1-deoxy-D-xylulose 5-phosphate</name>
        <dbReference type="ChEBI" id="CHEBI:57792"/>
    </ligand>
</feature>
<dbReference type="GO" id="GO:0033856">
    <property type="term" value="F:pyridoxine 5'-phosphate synthase activity"/>
    <property type="evidence" value="ECO:0007669"/>
    <property type="project" value="UniProtKB-EC"/>
</dbReference>
<gene>
    <name evidence="4 6" type="primary">pdxJ</name>
    <name evidence="6" type="ORF">LzC2_21790</name>
</gene>
<dbReference type="SUPFAM" id="SSF63892">
    <property type="entry name" value="Pyridoxine 5'-phosphate synthase"/>
    <property type="match status" value="1"/>
</dbReference>
<dbReference type="InterPro" id="IPR013785">
    <property type="entry name" value="Aldolase_TIM"/>
</dbReference>
<comment type="caution">
    <text evidence="6">The sequence shown here is derived from an EMBL/GenBank/DDBJ whole genome shotgun (WGS) entry which is preliminary data.</text>
</comment>
<feature type="active site" description="Proton donor" evidence="4">
    <location>
        <position position="214"/>
    </location>
</feature>
<protein>
    <recommendedName>
        <fullName evidence="4 5">Pyridoxine 5'-phosphate synthase</fullName>
        <shortName evidence="4">PNP synthase</shortName>
        <ecNumber evidence="4 5">2.6.99.2</ecNumber>
    </recommendedName>
</protein>
<sequence>MQFSDSALTGALRRSRRTRYTPRMPALHVNVDHVATVRQARRTTAPDPVHAAVLAELAGADGITVHLREDRRHIQDRDVRLLRETVQTRLNLEMAPTAAMCEIAVALGPDVAMLVPEKREEITTEGGLDVYAHKDSVREAVARLHDAGLPVSLFLDPEMKQIDAALELGVETVELHTGKYADATTEEERRLELDILMTAGARVRDEGMQLNAGHGLNYHNVRPVAAIPGVRELHIGHGIVGRAVLVGFERAVREMKDLMTGPFG</sequence>
<evidence type="ECO:0000313" key="6">
    <source>
        <dbReference type="EMBL" id="NNJ26099.1"/>
    </source>
</evidence>
<proteinExistence type="inferred from homology"/>
<feature type="active site" description="Proton acceptor" evidence="4">
    <location>
        <position position="93"/>
    </location>
</feature>
<evidence type="ECO:0000256" key="5">
    <source>
        <dbReference type="NCBIfam" id="TIGR00559"/>
    </source>
</evidence>
<keyword evidence="1 4" id="KW-0963">Cytoplasm</keyword>
<feature type="binding site" evidence="4">
    <location>
        <position position="123"/>
    </location>
    <ligand>
        <name>1-deoxy-D-xylulose 5-phosphate</name>
        <dbReference type="ChEBI" id="CHEBI:57792"/>
    </ligand>
</feature>
<dbReference type="InterPro" id="IPR036130">
    <property type="entry name" value="Pyridoxine-5'_phos_synth"/>
</dbReference>
<keyword evidence="2 4" id="KW-0808">Transferase</keyword>
<dbReference type="Gene3D" id="3.20.20.70">
    <property type="entry name" value="Aldolase class I"/>
    <property type="match status" value="1"/>
</dbReference>
<comment type="function">
    <text evidence="4">Catalyzes the complicated ring closure reaction between the two acyclic compounds 1-deoxy-D-xylulose-5-phosphate (DXP) and 3-amino-2-oxopropyl phosphate (1-amino-acetone-3-phosphate or AAP) to form pyridoxine 5'-phosphate (PNP) and inorganic phosphate.</text>
</comment>
<reference evidence="6 7" key="1">
    <citation type="journal article" date="2020" name="Syst. Appl. Microbiol.">
        <title>Alienimonas chondri sp. nov., a novel planctomycete isolated from the biofilm of the red alga Chondrus crispus.</title>
        <authorList>
            <person name="Vitorino I."/>
            <person name="Albuquerque L."/>
            <person name="Wiegand S."/>
            <person name="Kallscheuer N."/>
            <person name="da Costa M.S."/>
            <person name="Lobo-da-Cunha A."/>
            <person name="Jogler C."/>
            <person name="Lage O.M."/>
        </authorList>
    </citation>
    <scope>NUCLEOTIDE SEQUENCE [LARGE SCALE GENOMIC DNA]</scope>
    <source>
        <strain evidence="6 7">LzC2</strain>
    </source>
</reference>
<feature type="binding site" evidence="4">
    <location>
        <position position="68"/>
    </location>
    <ligand>
        <name>1-deoxy-D-xylulose 5-phosphate</name>
        <dbReference type="ChEBI" id="CHEBI:57792"/>
    </ligand>
</feature>
<feature type="binding site" evidence="4">
    <location>
        <position position="215"/>
    </location>
    <ligand>
        <name>3-amino-2-oxopropyl phosphate</name>
        <dbReference type="ChEBI" id="CHEBI:57279"/>
    </ligand>
</feature>
<dbReference type="EMBL" id="WTPX01000061">
    <property type="protein sequence ID" value="NNJ26099.1"/>
    <property type="molecule type" value="Genomic_DNA"/>
</dbReference>
<dbReference type="HAMAP" id="MF_00279">
    <property type="entry name" value="PdxJ"/>
    <property type="match status" value="1"/>
</dbReference>
<dbReference type="NCBIfam" id="TIGR00559">
    <property type="entry name" value="pdxJ"/>
    <property type="match status" value="1"/>
</dbReference>
<dbReference type="Pfam" id="PF03740">
    <property type="entry name" value="PdxJ"/>
    <property type="match status" value="1"/>
</dbReference>
<feature type="binding site" evidence="4">
    <location>
        <position position="73"/>
    </location>
    <ligand>
        <name>1-deoxy-D-xylulose 5-phosphate</name>
        <dbReference type="ChEBI" id="CHEBI:57792"/>
    </ligand>
</feature>
<dbReference type="PANTHER" id="PTHR30456:SF0">
    <property type="entry name" value="PYRIDOXINE 5'-PHOSPHATE SYNTHASE"/>
    <property type="match status" value="1"/>
</dbReference>
<dbReference type="PANTHER" id="PTHR30456">
    <property type="entry name" value="PYRIDOXINE 5'-PHOSPHATE SYNTHASE"/>
    <property type="match status" value="1"/>
</dbReference>
<evidence type="ECO:0000313" key="7">
    <source>
        <dbReference type="Proteomes" id="UP000609651"/>
    </source>
</evidence>
<dbReference type="NCBIfam" id="NF003627">
    <property type="entry name" value="PRK05265.1-5"/>
    <property type="match status" value="1"/>
</dbReference>
<evidence type="ECO:0000256" key="2">
    <source>
        <dbReference type="ARBA" id="ARBA00022679"/>
    </source>
</evidence>
<name>A0ABX1VDG8_9PLAN</name>